<dbReference type="Gene3D" id="3.40.50.300">
    <property type="entry name" value="P-loop containing nucleotide triphosphate hydrolases"/>
    <property type="match status" value="1"/>
</dbReference>
<evidence type="ECO:0000313" key="1">
    <source>
        <dbReference type="EMBL" id="KAF9482359.1"/>
    </source>
</evidence>
<dbReference type="InterPro" id="IPR027417">
    <property type="entry name" value="P-loop_NTPase"/>
</dbReference>
<protein>
    <submittedName>
        <fullName evidence="1">P-loop containing nucleoside triphosphate hydrolase protein</fullName>
    </submittedName>
</protein>
<dbReference type="Proteomes" id="UP000807469">
    <property type="component" value="Unassembled WGS sequence"/>
</dbReference>
<name>A0A9P5Z759_9AGAR</name>
<organism evidence="1 2">
    <name type="scientific">Pholiota conissans</name>
    <dbReference type="NCBI Taxonomy" id="109636"/>
    <lineage>
        <taxon>Eukaryota</taxon>
        <taxon>Fungi</taxon>
        <taxon>Dikarya</taxon>
        <taxon>Basidiomycota</taxon>
        <taxon>Agaricomycotina</taxon>
        <taxon>Agaricomycetes</taxon>
        <taxon>Agaricomycetidae</taxon>
        <taxon>Agaricales</taxon>
        <taxon>Agaricineae</taxon>
        <taxon>Strophariaceae</taxon>
        <taxon>Pholiota</taxon>
    </lineage>
</organism>
<dbReference type="GO" id="GO:0016787">
    <property type="term" value="F:hydrolase activity"/>
    <property type="evidence" value="ECO:0007669"/>
    <property type="project" value="UniProtKB-KW"/>
</dbReference>
<comment type="caution">
    <text evidence="1">The sequence shown here is derived from an EMBL/GenBank/DDBJ whole genome shotgun (WGS) entry which is preliminary data.</text>
</comment>
<accession>A0A9P5Z759</accession>
<keyword evidence="2" id="KW-1185">Reference proteome</keyword>
<keyword evidence="1" id="KW-0378">Hydrolase</keyword>
<dbReference type="PANTHER" id="PTHR10285">
    <property type="entry name" value="URIDINE KINASE"/>
    <property type="match status" value="1"/>
</dbReference>
<gene>
    <name evidence="1" type="ORF">BDN70DRAFT_875110</name>
</gene>
<dbReference type="SUPFAM" id="SSF52540">
    <property type="entry name" value="P-loop containing nucleoside triphosphate hydrolases"/>
    <property type="match status" value="1"/>
</dbReference>
<dbReference type="AlphaFoldDB" id="A0A9P5Z759"/>
<sequence length="264" mass="29750">MDAEIEELALYLVRKLDYTPPPTRILVGIAGIPASGKSTLSFLLTERINDILSARREFDSATQTRVSAQQTPAHGDTLDDQAILVGLDGWHLSRAQLDEFPDPKMAYDRRGSHWTFDGAGYVEFLRRLRDTSTPQTLTAPSFDHTLKDPTPDAVTVHPYHRIVIIEGLYTFLAIHPWCDGGFLLDERWFIDVDPAEGRRRLVDRHVLTGVAKDRKEAEWRADENDVPNGQFIIANMLEPTRVIHSKDIPSLSNPALEVIQTTTL</sequence>
<reference evidence="1" key="1">
    <citation type="submission" date="2020-11" db="EMBL/GenBank/DDBJ databases">
        <authorList>
            <consortium name="DOE Joint Genome Institute"/>
            <person name="Ahrendt S."/>
            <person name="Riley R."/>
            <person name="Andreopoulos W."/>
            <person name="Labutti K."/>
            <person name="Pangilinan J."/>
            <person name="Ruiz-Duenas F.J."/>
            <person name="Barrasa J.M."/>
            <person name="Sanchez-Garcia M."/>
            <person name="Camarero S."/>
            <person name="Miyauchi S."/>
            <person name="Serrano A."/>
            <person name="Linde D."/>
            <person name="Babiker R."/>
            <person name="Drula E."/>
            <person name="Ayuso-Fernandez I."/>
            <person name="Pacheco R."/>
            <person name="Padilla G."/>
            <person name="Ferreira P."/>
            <person name="Barriuso J."/>
            <person name="Kellner H."/>
            <person name="Castanera R."/>
            <person name="Alfaro M."/>
            <person name="Ramirez L."/>
            <person name="Pisabarro A.G."/>
            <person name="Kuo A."/>
            <person name="Tritt A."/>
            <person name="Lipzen A."/>
            <person name="He G."/>
            <person name="Yan M."/>
            <person name="Ng V."/>
            <person name="Cullen D."/>
            <person name="Martin F."/>
            <person name="Rosso M.-N."/>
            <person name="Henrissat B."/>
            <person name="Hibbett D."/>
            <person name="Martinez A.T."/>
            <person name="Grigoriev I.V."/>
        </authorList>
    </citation>
    <scope>NUCLEOTIDE SEQUENCE</scope>
    <source>
        <strain evidence="1">CIRM-BRFM 674</strain>
    </source>
</reference>
<proteinExistence type="predicted"/>
<dbReference type="EMBL" id="MU155166">
    <property type="protein sequence ID" value="KAF9482359.1"/>
    <property type="molecule type" value="Genomic_DNA"/>
</dbReference>
<dbReference type="OrthoDB" id="6362633at2759"/>
<evidence type="ECO:0000313" key="2">
    <source>
        <dbReference type="Proteomes" id="UP000807469"/>
    </source>
</evidence>